<name>A0AA40DKH2_9PEZI</name>
<proteinExistence type="predicted"/>
<comment type="caution">
    <text evidence="1">The sequence shown here is derived from an EMBL/GenBank/DDBJ whole genome shotgun (WGS) entry which is preliminary data.</text>
</comment>
<gene>
    <name evidence="1" type="ORF">B0T21DRAFT_107269</name>
</gene>
<dbReference type="Proteomes" id="UP001172159">
    <property type="component" value="Unassembled WGS sequence"/>
</dbReference>
<accession>A0AA40DKH2</accession>
<evidence type="ECO:0000313" key="2">
    <source>
        <dbReference type="Proteomes" id="UP001172159"/>
    </source>
</evidence>
<dbReference type="EMBL" id="JAUKTV010000022">
    <property type="protein sequence ID" value="KAK0704137.1"/>
    <property type="molecule type" value="Genomic_DNA"/>
</dbReference>
<evidence type="ECO:0000313" key="1">
    <source>
        <dbReference type="EMBL" id="KAK0704137.1"/>
    </source>
</evidence>
<dbReference type="AlphaFoldDB" id="A0AA40DKH2"/>
<protein>
    <submittedName>
        <fullName evidence="1">Uncharacterized protein</fullName>
    </submittedName>
</protein>
<reference evidence="1" key="1">
    <citation type="submission" date="2023-06" db="EMBL/GenBank/DDBJ databases">
        <title>Genome-scale phylogeny and comparative genomics of the fungal order Sordariales.</title>
        <authorList>
            <consortium name="Lawrence Berkeley National Laboratory"/>
            <person name="Hensen N."/>
            <person name="Bonometti L."/>
            <person name="Westerberg I."/>
            <person name="Brannstrom I.O."/>
            <person name="Guillou S."/>
            <person name="Cros-Aarteil S."/>
            <person name="Calhoun S."/>
            <person name="Haridas S."/>
            <person name="Kuo A."/>
            <person name="Mondo S."/>
            <person name="Pangilinan J."/>
            <person name="Riley R."/>
            <person name="Labutti K."/>
            <person name="Andreopoulos B."/>
            <person name="Lipzen A."/>
            <person name="Chen C."/>
            <person name="Yanf M."/>
            <person name="Daum C."/>
            <person name="Ng V."/>
            <person name="Clum A."/>
            <person name="Steindorff A."/>
            <person name="Ohm R."/>
            <person name="Martin F."/>
            <person name="Silar P."/>
            <person name="Natvig D."/>
            <person name="Lalanne C."/>
            <person name="Gautier V."/>
            <person name="Ament-Velasquez S.L."/>
            <person name="Kruys A."/>
            <person name="Hutchinson M.I."/>
            <person name="Powell A.J."/>
            <person name="Barry K."/>
            <person name="Miller A.N."/>
            <person name="Grigoriev I.V."/>
            <person name="Debuchy R."/>
            <person name="Gladieux P."/>
            <person name="Thoren M.H."/>
            <person name="Johannesson H."/>
        </authorList>
    </citation>
    <scope>NUCLEOTIDE SEQUENCE</scope>
    <source>
        <strain evidence="1">CBS 540.89</strain>
    </source>
</reference>
<organism evidence="1 2">
    <name type="scientific">Apiosordaria backusii</name>
    <dbReference type="NCBI Taxonomy" id="314023"/>
    <lineage>
        <taxon>Eukaryota</taxon>
        <taxon>Fungi</taxon>
        <taxon>Dikarya</taxon>
        <taxon>Ascomycota</taxon>
        <taxon>Pezizomycotina</taxon>
        <taxon>Sordariomycetes</taxon>
        <taxon>Sordariomycetidae</taxon>
        <taxon>Sordariales</taxon>
        <taxon>Lasiosphaeriaceae</taxon>
        <taxon>Apiosordaria</taxon>
    </lineage>
</organism>
<sequence>MYHSADGRCQRSGTQQFWLAGWVVLFFQMGAKAGFVTSGQVGWVAVTVAVAQHGQDKQRSCRFTCRTRKTPRVVTAIWDRYATLLNVVQMQRVWEGGCVWLHTWAQTVGERRRVN</sequence>
<keyword evidence="2" id="KW-1185">Reference proteome</keyword>